<evidence type="ECO:0000313" key="3">
    <source>
        <dbReference type="Proteomes" id="UP000027821"/>
    </source>
</evidence>
<dbReference type="InterPro" id="IPR016047">
    <property type="entry name" value="M23ase_b-sheet_dom"/>
</dbReference>
<dbReference type="OrthoDB" id="9810477at2"/>
<feature type="domain" description="M23ase beta-sheet core" evidence="1">
    <location>
        <begin position="53"/>
        <end position="120"/>
    </location>
</feature>
<evidence type="ECO:0000313" key="2">
    <source>
        <dbReference type="EMBL" id="KEO75272.1"/>
    </source>
</evidence>
<sequence length="623" mass="70890">MKLNRFLPSLSILGILLLGAFSNIEKGYYLFPVKPGHQNFLAGNMSEIRPNHFHSGLDIKTEGREGLPIYAAADGYVHRMKISTHGYGNIIYLKHPNGQYTVYAHLRNFNNEIGSFIKKEAYKQQKNEIEVYPEPDELPVKKGDIIANGGNTGSSGGPHLHFEIRDSMDRAIDPLKFGFKEIVDRTPPTVQRIAITPLEIDSRVNGNYQRTEYAVNFDGNRFYINGEVNISGKVGIEVLAYDKLDEMHNPNGFPIYQIYDGDEQIFESNVDVIDFDIGRYLLVHTYGNRYTKLYKSHNNLFDFYQPSAPLSGGIIASPGEKKNIVVKLQDTYQNQSRLELVFNGEALNPNLNRVNNTGGNQKISYQRNVMVINGDKPVTGNLAQVHVNGYVLEIPPSYEGTNKRTYLWDMEHGIPDSINLCNEVIIPDVKVKIPFQEEHCFNDGNTTVTFARNTHFDDLYLRLKNTIAGGDKALTINSPTEHLWNAMEVKMDGSHYQGDRSKAHVYLRYDNGWKSFQGGEWTGDHIYFKTRNFGTFVIAEDNTPPRIVPVRVTASELRFSITDNLSGIDSFEAFVDGEWVWMRYEHKDYVIWSDRLGDKPFKGEIILRVKDKAGNIGEYKSRI</sequence>
<protein>
    <recommendedName>
        <fullName evidence="1">M23ase beta-sheet core domain-containing protein</fullName>
    </recommendedName>
</protein>
<dbReference type="STRING" id="1048983.EL17_01660"/>
<accession>A0A074LMZ6</accession>
<gene>
    <name evidence="2" type="ORF">EL17_01660</name>
</gene>
<dbReference type="AlphaFoldDB" id="A0A074LMZ6"/>
<dbReference type="InterPro" id="IPR050570">
    <property type="entry name" value="Cell_wall_metabolism_enzyme"/>
</dbReference>
<reference evidence="2 3" key="1">
    <citation type="submission" date="2014-04" db="EMBL/GenBank/DDBJ databases">
        <title>Characterization and application of a salt tolerant electro-active bacterium.</title>
        <authorList>
            <person name="Yang L."/>
            <person name="Wei S."/>
            <person name="Tay Q.X.M."/>
        </authorList>
    </citation>
    <scope>NUCLEOTIDE SEQUENCE [LARGE SCALE GENOMIC DNA]</scope>
    <source>
        <strain evidence="2 3">LY1</strain>
    </source>
</reference>
<proteinExistence type="predicted"/>
<dbReference type="Proteomes" id="UP000027821">
    <property type="component" value="Unassembled WGS sequence"/>
</dbReference>
<dbReference type="InterPro" id="IPR011055">
    <property type="entry name" value="Dup_hybrid_motif"/>
</dbReference>
<evidence type="ECO:0000259" key="1">
    <source>
        <dbReference type="Pfam" id="PF01551"/>
    </source>
</evidence>
<keyword evidence="3" id="KW-1185">Reference proteome</keyword>
<dbReference type="EMBL" id="JMIH01000013">
    <property type="protein sequence ID" value="KEO75272.1"/>
    <property type="molecule type" value="Genomic_DNA"/>
</dbReference>
<dbReference type="eggNOG" id="COG0739">
    <property type="taxonomic scope" value="Bacteria"/>
</dbReference>
<dbReference type="Gene3D" id="2.70.70.10">
    <property type="entry name" value="Glucose Permease (Domain IIA)"/>
    <property type="match status" value="1"/>
</dbReference>
<dbReference type="Pfam" id="PF01551">
    <property type="entry name" value="Peptidase_M23"/>
    <property type="match status" value="1"/>
</dbReference>
<comment type="caution">
    <text evidence="2">The sequence shown here is derived from an EMBL/GenBank/DDBJ whole genome shotgun (WGS) entry which is preliminary data.</text>
</comment>
<dbReference type="PANTHER" id="PTHR21666">
    <property type="entry name" value="PEPTIDASE-RELATED"/>
    <property type="match status" value="1"/>
</dbReference>
<dbReference type="CDD" id="cd12797">
    <property type="entry name" value="M23_peptidase"/>
    <property type="match status" value="1"/>
</dbReference>
<name>A0A074LMZ6_9BACT</name>
<dbReference type="RefSeq" id="WP_035069968.1">
    <property type="nucleotide sequence ID" value="NZ_JMIH01000013.1"/>
</dbReference>
<dbReference type="PANTHER" id="PTHR21666:SF270">
    <property type="entry name" value="MUREIN HYDROLASE ACTIVATOR ENVC"/>
    <property type="match status" value="1"/>
</dbReference>
<dbReference type="GO" id="GO:0004222">
    <property type="term" value="F:metalloendopeptidase activity"/>
    <property type="evidence" value="ECO:0007669"/>
    <property type="project" value="TreeGrafter"/>
</dbReference>
<organism evidence="2 3">
    <name type="scientific">Anditalea andensis</name>
    <dbReference type="NCBI Taxonomy" id="1048983"/>
    <lineage>
        <taxon>Bacteria</taxon>
        <taxon>Pseudomonadati</taxon>
        <taxon>Bacteroidota</taxon>
        <taxon>Cytophagia</taxon>
        <taxon>Cytophagales</taxon>
        <taxon>Cytophagaceae</taxon>
        <taxon>Anditalea</taxon>
    </lineage>
</organism>
<dbReference type="SUPFAM" id="SSF51261">
    <property type="entry name" value="Duplicated hybrid motif"/>
    <property type="match status" value="1"/>
</dbReference>